<evidence type="ECO:0000256" key="1">
    <source>
        <dbReference type="ARBA" id="ARBA00004202"/>
    </source>
</evidence>
<keyword evidence="4" id="KW-1003">Cell membrane</keyword>
<evidence type="ECO:0000313" key="9">
    <source>
        <dbReference type="EMBL" id="ARF12931.1"/>
    </source>
</evidence>
<protein>
    <submittedName>
        <fullName evidence="9">Peptide ABC transporter ATP-binding protein</fullName>
    </submittedName>
</protein>
<name>A0ABM6JSI6_SPOUR</name>
<dbReference type="InterPro" id="IPR003439">
    <property type="entry name" value="ABC_transporter-like_ATP-bd"/>
</dbReference>
<comment type="subcellular location">
    <subcellularLocation>
        <location evidence="1">Cell membrane</location>
        <topology evidence="1">Peripheral membrane protein</topology>
    </subcellularLocation>
</comment>
<evidence type="ECO:0000313" key="10">
    <source>
        <dbReference type="Proteomes" id="UP000192486"/>
    </source>
</evidence>
<accession>A0ABM6JSI6</accession>
<dbReference type="RefSeq" id="WP_037561787.1">
    <property type="nucleotide sequence ID" value="NZ_CP015108.1"/>
</dbReference>
<dbReference type="Proteomes" id="UP000192486">
    <property type="component" value="Chromosome"/>
</dbReference>
<dbReference type="SMART" id="SM00382">
    <property type="entry name" value="AAA"/>
    <property type="match status" value="1"/>
</dbReference>
<dbReference type="PROSITE" id="PS50893">
    <property type="entry name" value="ABC_TRANSPORTER_2"/>
    <property type="match status" value="1"/>
</dbReference>
<keyword evidence="7" id="KW-0472">Membrane</keyword>
<dbReference type="Pfam" id="PF00005">
    <property type="entry name" value="ABC_tran"/>
    <property type="match status" value="1"/>
</dbReference>
<dbReference type="SUPFAM" id="SSF52540">
    <property type="entry name" value="P-loop containing nucleoside triphosphate hydrolases"/>
    <property type="match status" value="1"/>
</dbReference>
<dbReference type="InterPro" id="IPR027417">
    <property type="entry name" value="P-loop_NTPase"/>
</dbReference>
<gene>
    <name evidence="9" type="ORF">SporoS204_01315</name>
</gene>
<dbReference type="PANTHER" id="PTHR43297:SF2">
    <property type="entry name" value="DIPEPTIDE TRANSPORT ATP-BINDING PROTEIN DPPD"/>
    <property type="match status" value="1"/>
</dbReference>
<comment type="similarity">
    <text evidence="2">Belongs to the ABC transporter superfamily.</text>
</comment>
<keyword evidence="10" id="KW-1185">Reference proteome</keyword>
<dbReference type="InterPro" id="IPR003593">
    <property type="entry name" value="AAA+_ATPase"/>
</dbReference>
<dbReference type="EMBL" id="CP015108">
    <property type="protein sequence ID" value="ARF12931.1"/>
    <property type="molecule type" value="Genomic_DNA"/>
</dbReference>
<proteinExistence type="inferred from homology"/>
<dbReference type="InterPro" id="IPR050388">
    <property type="entry name" value="ABC_Ni/Peptide_Import"/>
</dbReference>
<evidence type="ECO:0000256" key="3">
    <source>
        <dbReference type="ARBA" id="ARBA00022448"/>
    </source>
</evidence>
<keyword evidence="3" id="KW-0813">Transport</keyword>
<reference evidence="9 10" key="1">
    <citation type="submission" date="2016-04" db="EMBL/GenBank/DDBJ databases">
        <title>Comparative Genomics and Epigenetics of Sporosarcina ureae.</title>
        <authorList>
            <person name="Oliver A.S."/>
            <person name="Cooper K.K."/>
        </authorList>
    </citation>
    <scope>NUCLEOTIDE SEQUENCE [LARGE SCALE GENOMIC DNA]</scope>
    <source>
        <strain evidence="9 10">S204</strain>
    </source>
</reference>
<dbReference type="CDD" id="cd03257">
    <property type="entry name" value="ABC_NikE_OppD_transporters"/>
    <property type="match status" value="1"/>
</dbReference>
<evidence type="ECO:0000256" key="6">
    <source>
        <dbReference type="ARBA" id="ARBA00022840"/>
    </source>
</evidence>
<dbReference type="GO" id="GO:0005524">
    <property type="term" value="F:ATP binding"/>
    <property type="evidence" value="ECO:0007669"/>
    <property type="project" value="UniProtKB-KW"/>
</dbReference>
<evidence type="ECO:0000256" key="7">
    <source>
        <dbReference type="ARBA" id="ARBA00023136"/>
    </source>
</evidence>
<organism evidence="9 10">
    <name type="scientific">Sporosarcina ureae</name>
    <dbReference type="NCBI Taxonomy" id="1571"/>
    <lineage>
        <taxon>Bacteria</taxon>
        <taxon>Bacillati</taxon>
        <taxon>Bacillota</taxon>
        <taxon>Bacilli</taxon>
        <taxon>Bacillales</taxon>
        <taxon>Caryophanaceae</taxon>
        <taxon>Sporosarcina</taxon>
    </lineage>
</organism>
<keyword evidence="6 9" id="KW-0067">ATP-binding</keyword>
<evidence type="ECO:0000256" key="2">
    <source>
        <dbReference type="ARBA" id="ARBA00005417"/>
    </source>
</evidence>
<keyword evidence="5" id="KW-0547">Nucleotide-binding</keyword>
<dbReference type="PANTHER" id="PTHR43297">
    <property type="entry name" value="OLIGOPEPTIDE TRANSPORT ATP-BINDING PROTEIN APPD"/>
    <property type="match status" value="1"/>
</dbReference>
<evidence type="ECO:0000256" key="4">
    <source>
        <dbReference type="ARBA" id="ARBA00022475"/>
    </source>
</evidence>
<dbReference type="Gene3D" id="3.40.50.300">
    <property type="entry name" value="P-loop containing nucleotide triphosphate hydrolases"/>
    <property type="match status" value="1"/>
</dbReference>
<feature type="domain" description="ABC transporter" evidence="8">
    <location>
        <begin position="2"/>
        <end position="245"/>
    </location>
</feature>
<sequence>MIEVRDLTINIEGKHITQHVDFTIPRGRITSLIGESGSGKSMTVSALLGMLPVDAKVSGYVMYEGRNVLDASDQEMESVRKQDVFTIFQDASNSFNPSVKMGRQLYAFSGERVGDTIDVFNEKMKLILDQLGLAWDVVEQYPFQLSGGMLQRCMIACAFYVEPALLIADEPTSALDMVLQKEFIQLLIRLNEERNTTILLITHDLDIVAEAAHEMAVMQQGTIVETGTVETVFSNPHHAYTKRLLESRF</sequence>
<evidence type="ECO:0000259" key="8">
    <source>
        <dbReference type="PROSITE" id="PS50893"/>
    </source>
</evidence>
<evidence type="ECO:0000256" key="5">
    <source>
        <dbReference type="ARBA" id="ARBA00022741"/>
    </source>
</evidence>